<dbReference type="InterPro" id="IPR000073">
    <property type="entry name" value="AB_hydrolase_1"/>
</dbReference>
<evidence type="ECO:0000313" key="3">
    <source>
        <dbReference type="Proteomes" id="UP000469452"/>
    </source>
</evidence>
<reference evidence="2 3" key="1">
    <citation type="submission" date="2019-06" db="EMBL/GenBank/DDBJ databases">
        <title>Genomics analysis of Aphanomyces spp. identifies a new class of oomycete effector associated with host adaptation.</title>
        <authorList>
            <person name="Gaulin E."/>
        </authorList>
    </citation>
    <scope>NUCLEOTIDE SEQUENCE [LARGE SCALE GENOMIC DNA]</scope>
    <source>
        <strain evidence="2 3">E</strain>
    </source>
</reference>
<proteinExistence type="predicted"/>
<evidence type="ECO:0000259" key="1">
    <source>
        <dbReference type="Pfam" id="PF12697"/>
    </source>
</evidence>
<gene>
    <name evidence="2" type="ORF">AaE_006138</name>
</gene>
<dbReference type="Gene3D" id="3.40.50.1820">
    <property type="entry name" value="alpha/beta hydrolase"/>
    <property type="match status" value="1"/>
</dbReference>
<evidence type="ECO:0000313" key="2">
    <source>
        <dbReference type="EMBL" id="KAF0752172.1"/>
    </source>
</evidence>
<name>A0A6A5AKR8_APHAT</name>
<dbReference type="Proteomes" id="UP000469452">
    <property type="component" value="Unassembled WGS sequence"/>
</dbReference>
<dbReference type="PANTHER" id="PTHR43433:SF10">
    <property type="entry name" value="AB HYDROLASE-1 DOMAIN-CONTAINING PROTEIN"/>
    <property type="match status" value="1"/>
</dbReference>
<dbReference type="InterPro" id="IPR050471">
    <property type="entry name" value="AB_hydrolase"/>
</dbReference>
<sequence>MAPSTKTSTRSSLPRPALDAKKFNRRLTLQCGRQVSYAEVGDPRGFPVICLLGMRGHRFHSCLYNNLAFNHGIRLFCIDRPGYGLSDNVAPSNIPHPIAFVYIVEQFLTMLHIGRFGLMAQSAGCIYALAITAQESFVSRLIQPVMLIAPWVGIQNPGSLPLLKVAAYCPTILLSAGIKLIDVSNDLTSMSAKPNYILAPLGSRHATPSEDEYPRPSHADISDAIPFHDFQQRIQSEPNNVLQDAILCLGKSPAGFGFDMPQLHHAMIRVFHGDRDALVPLKAAEEFVSELPHAQLQVVEQGTHAILFDETLMDCVFAALGAAAKASVHQPGRNCIT</sequence>
<feature type="domain" description="AB hydrolase-1" evidence="1">
    <location>
        <begin position="68"/>
        <end position="309"/>
    </location>
</feature>
<dbReference type="InterPro" id="IPR029058">
    <property type="entry name" value="AB_hydrolase_fold"/>
</dbReference>
<dbReference type="VEuPathDB" id="FungiDB:H257_08396"/>
<dbReference type="Pfam" id="PF12697">
    <property type="entry name" value="Abhydrolase_6"/>
    <property type="match status" value="1"/>
</dbReference>
<dbReference type="EMBL" id="VJMI01011659">
    <property type="protein sequence ID" value="KAF0752172.1"/>
    <property type="molecule type" value="Genomic_DNA"/>
</dbReference>
<dbReference type="PANTHER" id="PTHR43433">
    <property type="entry name" value="HYDROLASE, ALPHA/BETA FOLD FAMILY PROTEIN"/>
    <property type="match status" value="1"/>
</dbReference>
<organism evidence="2 3">
    <name type="scientific">Aphanomyces astaci</name>
    <name type="common">Crayfish plague agent</name>
    <dbReference type="NCBI Taxonomy" id="112090"/>
    <lineage>
        <taxon>Eukaryota</taxon>
        <taxon>Sar</taxon>
        <taxon>Stramenopiles</taxon>
        <taxon>Oomycota</taxon>
        <taxon>Saprolegniomycetes</taxon>
        <taxon>Saprolegniales</taxon>
        <taxon>Verrucalvaceae</taxon>
        <taxon>Aphanomyces</taxon>
    </lineage>
</organism>
<dbReference type="SUPFAM" id="SSF53474">
    <property type="entry name" value="alpha/beta-Hydrolases"/>
    <property type="match status" value="1"/>
</dbReference>
<protein>
    <recommendedName>
        <fullName evidence="1">AB hydrolase-1 domain-containing protein</fullName>
    </recommendedName>
</protein>
<comment type="caution">
    <text evidence="2">The sequence shown here is derived from an EMBL/GenBank/DDBJ whole genome shotgun (WGS) entry which is preliminary data.</text>
</comment>
<accession>A0A6A5AKR8</accession>
<dbReference type="AlphaFoldDB" id="A0A6A5AKR8"/>